<feature type="compositionally biased region" description="Low complexity" evidence="1">
    <location>
        <begin position="47"/>
        <end position="58"/>
    </location>
</feature>
<accession>A0A0F7SVX7</accession>
<evidence type="ECO:0000313" key="3">
    <source>
        <dbReference type="EMBL" id="CED84133.1"/>
    </source>
</evidence>
<dbReference type="InterPro" id="IPR002035">
    <property type="entry name" value="VWF_A"/>
</dbReference>
<evidence type="ECO:0000259" key="2">
    <source>
        <dbReference type="PROSITE" id="PS50234"/>
    </source>
</evidence>
<feature type="region of interest" description="Disordered" evidence="1">
    <location>
        <begin position="163"/>
        <end position="332"/>
    </location>
</feature>
<dbReference type="SUPFAM" id="SSF53300">
    <property type="entry name" value="vWA-like"/>
    <property type="match status" value="1"/>
</dbReference>
<dbReference type="EMBL" id="LN483157">
    <property type="protein sequence ID" value="CED84133.1"/>
    <property type="molecule type" value="Genomic_DNA"/>
</dbReference>
<protein>
    <submittedName>
        <fullName evidence="3">von willebrand type a domain containing protein</fullName>
    </submittedName>
</protein>
<dbReference type="PROSITE" id="PS50234">
    <property type="entry name" value="VWFA"/>
    <property type="match status" value="1"/>
</dbReference>
<reference evidence="3" key="1">
    <citation type="submission" date="2014-08" db="EMBL/GenBank/DDBJ databases">
        <authorList>
            <person name="Sharma Rahul"/>
            <person name="Thines Marco"/>
        </authorList>
    </citation>
    <scope>NUCLEOTIDE SEQUENCE</scope>
</reference>
<proteinExistence type="predicted"/>
<feature type="compositionally biased region" description="Low complexity" evidence="1">
    <location>
        <begin position="173"/>
        <end position="220"/>
    </location>
</feature>
<organism evidence="3">
    <name type="scientific">Phaffia rhodozyma</name>
    <name type="common">Yeast</name>
    <name type="synonym">Xanthophyllomyces dendrorhous</name>
    <dbReference type="NCBI Taxonomy" id="264483"/>
    <lineage>
        <taxon>Eukaryota</taxon>
        <taxon>Fungi</taxon>
        <taxon>Dikarya</taxon>
        <taxon>Basidiomycota</taxon>
        <taxon>Agaricomycotina</taxon>
        <taxon>Tremellomycetes</taxon>
        <taxon>Cystofilobasidiales</taxon>
        <taxon>Mrakiaceae</taxon>
        <taxon>Phaffia</taxon>
    </lineage>
</organism>
<feature type="compositionally biased region" description="Polar residues" evidence="1">
    <location>
        <begin position="221"/>
        <end position="234"/>
    </location>
</feature>
<feature type="domain" description="VWFA" evidence="2">
    <location>
        <begin position="395"/>
        <end position="592"/>
    </location>
</feature>
<sequence length="614" mass="67021">MLRILPRHTHLRPPTLAMSFSNRPDEPIPRIKIYPQPRKHIYPKVVPVQPQPSSASTLPPAPPSDKPALFDLPNEKKPVGPRNQKTANRAFAVVFGSLLMAYAYEKSAEYGLFGPADKESYRERMKTHKQERSLQRRQEEYVNLQSKFAAKLAASAVQSMVNPQQGATGGYGQQPSYGQQQQQQQYQQTAYGQQSYGQPASSQYGGQPQQAYGQPAQNQGSAQSFYNQQPSSQPGAGQYGQSQQHGAQYAQSGQQAGQYGQTGQQYGQTGQSYGQPNQQYGQQGGQYGSYSQPTSGQYGQSYNQSAPPMPSNYGSNGGYPPHPASGGSGQIDPNHLAQVLQQCIGDQKLHAFYPQGATSQIAQRIAHAGVLDRLIAEWRIPKEIAFDLAKLALFDVAILVDDSGSMAFEENGERIVELKLILQKIAFATGLFDQDGVSVRFLNSPVEGNNISNDQQVMGLVAQVQFSGLTPLGTSLDQKVLQPMVLGPARNGSLRKPMLIISITDGTPAGEAQDCIFKVITQASQQLQQSRYGPDAVSFMFAQVGNDLKARDWLATLDASPVVGGLVDVCSNYESEADEMKRKTGVDLSPELWLVKLLLGAIDTNYDSKDESRF</sequence>
<feature type="compositionally biased region" description="Low complexity" evidence="1">
    <location>
        <begin position="288"/>
        <end position="302"/>
    </location>
</feature>
<name>A0A0F7SVX7_PHARH</name>
<feature type="region of interest" description="Disordered" evidence="1">
    <location>
        <begin position="47"/>
        <end position="83"/>
    </location>
</feature>
<dbReference type="InterPro" id="IPR036465">
    <property type="entry name" value="vWFA_dom_sf"/>
</dbReference>
<dbReference type="PANTHER" id="PTHR34706:SF2">
    <property type="entry name" value="RFEF"/>
    <property type="match status" value="1"/>
</dbReference>
<evidence type="ECO:0000256" key="1">
    <source>
        <dbReference type="SAM" id="MobiDB-lite"/>
    </source>
</evidence>
<dbReference type="AlphaFoldDB" id="A0A0F7SVX7"/>
<feature type="compositionally biased region" description="Low complexity" evidence="1">
    <location>
        <begin position="235"/>
        <end position="281"/>
    </location>
</feature>
<dbReference type="PANTHER" id="PTHR34706">
    <property type="entry name" value="SLR1338 PROTEIN"/>
    <property type="match status" value="1"/>
</dbReference>